<dbReference type="SUPFAM" id="SSF52096">
    <property type="entry name" value="ClpP/crotonase"/>
    <property type="match status" value="1"/>
</dbReference>
<feature type="binding site" evidence="13">
    <location>
        <position position="50"/>
    </location>
    <ligand>
        <name>Zn(2+)</name>
        <dbReference type="ChEBI" id="CHEBI:29105"/>
    </ligand>
</feature>
<dbReference type="GO" id="GO:0016743">
    <property type="term" value="F:carboxyl- or carbamoyltransferase activity"/>
    <property type="evidence" value="ECO:0007669"/>
    <property type="project" value="UniProtKB-UniRule"/>
</dbReference>
<feature type="compositionally biased region" description="Basic and acidic residues" evidence="14">
    <location>
        <begin position="320"/>
        <end position="339"/>
    </location>
</feature>
<feature type="binding site" evidence="13">
    <location>
        <position position="34"/>
    </location>
    <ligand>
        <name>Zn(2+)</name>
        <dbReference type="ChEBI" id="CHEBI:29105"/>
    </ligand>
</feature>
<evidence type="ECO:0000256" key="14">
    <source>
        <dbReference type="SAM" id="MobiDB-lite"/>
    </source>
</evidence>
<protein>
    <recommendedName>
        <fullName evidence="13">Acetyl-coenzyme A carboxylase carboxyl transferase subunit beta</fullName>
        <shortName evidence="13">ACCase subunit beta</shortName>
        <shortName evidence="13">Acetyl-CoA carboxylase carboxyltransferase subunit beta</shortName>
        <ecNumber evidence="13">2.1.3.15</ecNumber>
    </recommendedName>
</protein>
<proteinExistence type="inferred from homology"/>
<dbReference type="InterPro" id="IPR034733">
    <property type="entry name" value="AcCoA_carboxyl_beta"/>
</dbReference>
<dbReference type="NCBIfam" id="TIGR00515">
    <property type="entry name" value="accD"/>
    <property type="match status" value="1"/>
</dbReference>
<comment type="subcellular location">
    <subcellularLocation>
        <location evidence="1 13">Cytoplasm</location>
    </subcellularLocation>
</comment>
<dbReference type="RefSeq" id="WP_183323349.1">
    <property type="nucleotide sequence ID" value="NZ_JACHXP010000001.1"/>
</dbReference>
<dbReference type="PANTHER" id="PTHR42995">
    <property type="entry name" value="ACETYL-COENZYME A CARBOXYLASE CARBOXYL TRANSFERASE SUBUNIT BETA, CHLOROPLASTIC"/>
    <property type="match status" value="1"/>
</dbReference>
<dbReference type="GO" id="GO:2001295">
    <property type="term" value="P:malonyl-CoA biosynthetic process"/>
    <property type="evidence" value="ECO:0007669"/>
    <property type="project" value="UniProtKB-UniRule"/>
</dbReference>
<keyword evidence="3 13" id="KW-0808">Transferase</keyword>
<organism evidence="16 17">
    <name type="scientific">Halomonas cerina</name>
    <dbReference type="NCBI Taxonomy" id="447424"/>
    <lineage>
        <taxon>Bacteria</taxon>
        <taxon>Pseudomonadati</taxon>
        <taxon>Pseudomonadota</taxon>
        <taxon>Gammaproteobacteria</taxon>
        <taxon>Oceanospirillales</taxon>
        <taxon>Halomonadaceae</taxon>
        <taxon>Halomonas</taxon>
    </lineage>
</organism>
<dbReference type="Gene3D" id="3.90.226.10">
    <property type="entry name" value="2-enoyl-CoA Hydratase, Chain A, domain 1"/>
    <property type="match status" value="1"/>
</dbReference>
<feature type="region of interest" description="Disordered" evidence="14">
    <location>
        <begin position="301"/>
        <end position="356"/>
    </location>
</feature>
<keyword evidence="7 13" id="KW-0276">Fatty acid metabolism</keyword>
<dbReference type="EC" id="2.1.3.15" evidence="13"/>
<dbReference type="GO" id="GO:0005524">
    <property type="term" value="F:ATP binding"/>
    <property type="evidence" value="ECO:0007669"/>
    <property type="project" value="UniProtKB-KW"/>
</dbReference>
<evidence type="ECO:0000256" key="9">
    <source>
        <dbReference type="ARBA" id="ARBA00022840"/>
    </source>
</evidence>
<evidence type="ECO:0000256" key="2">
    <source>
        <dbReference type="ARBA" id="ARBA00022516"/>
    </source>
</evidence>
<keyword evidence="4 13" id="KW-0479">Metal-binding</keyword>
<dbReference type="InterPro" id="IPR000438">
    <property type="entry name" value="Acetyl_CoA_COase_Trfase_b_su"/>
</dbReference>
<evidence type="ECO:0000256" key="11">
    <source>
        <dbReference type="ARBA" id="ARBA00023160"/>
    </source>
</evidence>
<keyword evidence="10 13" id="KW-0443">Lipid metabolism</keyword>
<keyword evidence="9 13" id="KW-0067">ATP-binding</keyword>
<dbReference type="PROSITE" id="PS50980">
    <property type="entry name" value="COA_CT_NTER"/>
    <property type="match status" value="1"/>
</dbReference>
<dbReference type="GO" id="GO:0006633">
    <property type="term" value="P:fatty acid biosynthetic process"/>
    <property type="evidence" value="ECO:0007669"/>
    <property type="project" value="UniProtKB-KW"/>
</dbReference>
<keyword evidence="5 13" id="KW-0547">Nucleotide-binding</keyword>
<comment type="function">
    <text evidence="12 13">Component of the acetyl coenzyme A carboxylase (ACC) complex. Biotin carboxylase (BC) catalyzes the carboxylation of biotin on its carrier protein (BCCP) and then the CO(2) group is transferred by the transcarboxylase to acetyl-CoA to form malonyl-CoA.</text>
</comment>
<keyword evidence="17" id="KW-1185">Reference proteome</keyword>
<keyword evidence="2 13" id="KW-0444">Lipid biosynthesis</keyword>
<evidence type="ECO:0000256" key="10">
    <source>
        <dbReference type="ARBA" id="ARBA00023098"/>
    </source>
</evidence>
<evidence type="ECO:0000313" key="17">
    <source>
        <dbReference type="Proteomes" id="UP000547614"/>
    </source>
</evidence>
<dbReference type="InterPro" id="IPR041010">
    <property type="entry name" value="Znf-ACC"/>
</dbReference>
<name>A0A839V7Z0_9GAMM</name>
<evidence type="ECO:0000256" key="7">
    <source>
        <dbReference type="ARBA" id="ARBA00022832"/>
    </source>
</evidence>
<dbReference type="GO" id="GO:0008270">
    <property type="term" value="F:zinc ion binding"/>
    <property type="evidence" value="ECO:0007669"/>
    <property type="project" value="UniProtKB-UniRule"/>
</dbReference>
<comment type="caution">
    <text evidence="16">The sequence shown here is derived from an EMBL/GenBank/DDBJ whole genome shotgun (WGS) entry which is preliminary data.</text>
</comment>
<dbReference type="Proteomes" id="UP000547614">
    <property type="component" value="Unassembled WGS sequence"/>
</dbReference>
<comment type="similarity">
    <text evidence="13">Belongs to the AccD/PCCB family.</text>
</comment>
<dbReference type="Pfam" id="PF01039">
    <property type="entry name" value="Carboxyl_trans"/>
    <property type="match status" value="1"/>
</dbReference>
<evidence type="ECO:0000256" key="5">
    <source>
        <dbReference type="ARBA" id="ARBA00022741"/>
    </source>
</evidence>
<evidence type="ECO:0000256" key="13">
    <source>
        <dbReference type="HAMAP-Rule" id="MF_01395"/>
    </source>
</evidence>
<dbReference type="HAMAP" id="MF_01395">
    <property type="entry name" value="AcetylCoA_CT_beta"/>
    <property type="match status" value="1"/>
</dbReference>
<keyword evidence="8 13" id="KW-0862">Zinc</keyword>
<evidence type="ECO:0000313" key="16">
    <source>
        <dbReference type="EMBL" id="MBB3188837.1"/>
    </source>
</evidence>
<keyword evidence="13" id="KW-0963">Cytoplasm</keyword>
<dbReference type="PANTHER" id="PTHR42995:SF5">
    <property type="entry name" value="ACETYL-COENZYME A CARBOXYLASE CARBOXYL TRANSFERASE SUBUNIT BETA, CHLOROPLASTIC"/>
    <property type="match status" value="1"/>
</dbReference>
<evidence type="ECO:0000256" key="12">
    <source>
        <dbReference type="ARBA" id="ARBA00025280"/>
    </source>
</evidence>
<evidence type="ECO:0000256" key="6">
    <source>
        <dbReference type="ARBA" id="ARBA00022771"/>
    </source>
</evidence>
<keyword evidence="11 13" id="KW-0275">Fatty acid biosynthesis</keyword>
<evidence type="ECO:0000256" key="4">
    <source>
        <dbReference type="ARBA" id="ARBA00022723"/>
    </source>
</evidence>
<accession>A0A839V7Z0</accession>
<dbReference type="Pfam" id="PF17848">
    <property type="entry name" value="Zn_ribbon_ACC"/>
    <property type="match status" value="1"/>
</dbReference>
<dbReference type="AlphaFoldDB" id="A0A839V7Z0"/>
<dbReference type="PRINTS" id="PR01070">
    <property type="entry name" value="ACCCTRFRASEB"/>
</dbReference>
<feature type="binding site" evidence="13">
    <location>
        <position position="53"/>
    </location>
    <ligand>
        <name>Zn(2+)</name>
        <dbReference type="ChEBI" id="CHEBI:29105"/>
    </ligand>
</feature>
<dbReference type="GO" id="GO:0009329">
    <property type="term" value="C:acetate CoA-transferase complex"/>
    <property type="evidence" value="ECO:0007669"/>
    <property type="project" value="TreeGrafter"/>
</dbReference>
<comment type="pathway">
    <text evidence="13">Lipid metabolism; malonyl-CoA biosynthesis; malonyl-CoA from acetyl-CoA: step 1/1.</text>
</comment>
<comment type="catalytic activity">
    <reaction evidence="13">
        <text>N(6)-carboxybiotinyl-L-lysyl-[protein] + acetyl-CoA = N(6)-biotinyl-L-lysyl-[protein] + malonyl-CoA</text>
        <dbReference type="Rhea" id="RHEA:54728"/>
        <dbReference type="Rhea" id="RHEA-COMP:10505"/>
        <dbReference type="Rhea" id="RHEA-COMP:10506"/>
        <dbReference type="ChEBI" id="CHEBI:57288"/>
        <dbReference type="ChEBI" id="CHEBI:57384"/>
        <dbReference type="ChEBI" id="CHEBI:83144"/>
        <dbReference type="ChEBI" id="CHEBI:83145"/>
        <dbReference type="EC" id="2.1.3.15"/>
    </reaction>
</comment>
<dbReference type="UniPathway" id="UPA00655">
    <property type="reaction ID" value="UER00711"/>
</dbReference>
<dbReference type="GO" id="GO:0003989">
    <property type="term" value="F:acetyl-CoA carboxylase activity"/>
    <property type="evidence" value="ECO:0007669"/>
    <property type="project" value="InterPro"/>
</dbReference>
<evidence type="ECO:0000256" key="1">
    <source>
        <dbReference type="ARBA" id="ARBA00004496"/>
    </source>
</evidence>
<feature type="zinc finger region" description="C4-type" evidence="13">
    <location>
        <begin position="31"/>
        <end position="53"/>
    </location>
</feature>
<gene>
    <name evidence="13" type="primary">accD</name>
    <name evidence="16" type="ORF">FHR94_000055</name>
</gene>
<comment type="subunit">
    <text evidence="13">Acetyl-CoA carboxylase is a heterohexamer composed of biotin carboxyl carrier protein (AccB), biotin carboxylase (AccC) and two subunits each of ACCase subunit alpha (AccA) and ACCase subunit beta (AccD).</text>
</comment>
<evidence type="ECO:0000259" key="15">
    <source>
        <dbReference type="PROSITE" id="PS50980"/>
    </source>
</evidence>
<dbReference type="InterPro" id="IPR029045">
    <property type="entry name" value="ClpP/crotonase-like_dom_sf"/>
</dbReference>
<feature type="binding site" evidence="13">
    <location>
        <position position="31"/>
    </location>
    <ligand>
        <name>Zn(2+)</name>
        <dbReference type="ChEBI" id="CHEBI:29105"/>
    </ligand>
</feature>
<sequence>MSWLDKIVPSVGRIQRKDRRVSVPDGLWRKCPKCEAVLYLPELEKHHNVCPKCDHHLRLTARKRLDWFLDKEGREEIAADLEPVDRLKFRDSKKYKDRLVAAQKETGEKDALITIRGTLDGLPVVVVAFEFTYMGGSMGAVVGEKFVRAATLALEEGIPLICFSASGGARMQEALFSLMQMAKTSAALEKLRQAGVPYISVLTDPVFGGVSASLAMLGDLNVAEPNALIGFAGPRVIEQTVREQLPEGFQRSEFLLEHGTVDMIVHRRDMRDRLGSVLRKLTHQPRSGLTEAVEAQPDLLEAAERGEPGRAPAPEPVAEALRRNEASEKPGEASEKPGETAEPEASDTAGRHHVPR</sequence>
<reference evidence="16 17" key="1">
    <citation type="submission" date="2020-08" db="EMBL/GenBank/DDBJ databases">
        <title>Genomic Encyclopedia of Type Strains, Phase III (KMG-III): the genomes of soil and plant-associated and newly described type strains.</title>
        <authorList>
            <person name="Whitman W."/>
        </authorList>
    </citation>
    <scope>NUCLEOTIDE SEQUENCE [LARGE SCALE GENOMIC DNA]</scope>
    <source>
        <strain evidence="16 17">CECT 7282</strain>
    </source>
</reference>
<evidence type="ECO:0000256" key="3">
    <source>
        <dbReference type="ARBA" id="ARBA00022679"/>
    </source>
</evidence>
<feature type="domain" description="CoA carboxyltransferase N-terminal" evidence="15">
    <location>
        <begin position="27"/>
        <end position="296"/>
    </location>
</feature>
<keyword evidence="6 13" id="KW-0863">Zinc-finger</keyword>
<dbReference type="InterPro" id="IPR011762">
    <property type="entry name" value="COA_CT_N"/>
</dbReference>
<keyword evidence="16" id="KW-0436">Ligase</keyword>
<comment type="cofactor">
    <cofactor evidence="13">
        <name>Zn(2+)</name>
        <dbReference type="ChEBI" id="CHEBI:29105"/>
    </cofactor>
    <text evidence="13">Binds 1 zinc ion per subunit.</text>
</comment>
<evidence type="ECO:0000256" key="8">
    <source>
        <dbReference type="ARBA" id="ARBA00022833"/>
    </source>
</evidence>
<dbReference type="EMBL" id="JACHXP010000001">
    <property type="protein sequence ID" value="MBB3188837.1"/>
    <property type="molecule type" value="Genomic_DNA"/>
</dbReference>